<dbReference type="Pfam" id="PF17293">
    <property type="entry name" value="Arm-DNA-bind_5"/>
    <property type="match status" value="1"/>
</dbReference>
<name>A0A0H4VJ06_9BACT</name>
<dbReference type="InterPro" id="IPR013762">
    <property type="entry name" value="Integrase-like_cat_sf"/>
</dbReference>
<protein>
    <recommendedName>
        <fullName evidence="10">Site-specific recombinase XerD</fullName>
    </recommendedName>
</protein>
<dbReference type="SUPFAM" id="SSF56349">
    <property type="entry name" value="DNA breaking-rejoining enzymes"/>
    <property type="match status" value="1"/>
</dbReference>
<gene>
    <name evidence="8" type="ORF">TH63_09335</name>
</gene>
<dbReference type="Gene3D" id="1.10.443.10">
    <property type="entry name" value="Intergrase catalytic core"/>
    <property type="match status" value="1"/>
</dbReference>
<dbReference type="Gene3D" id="1.10.150.130">
    <property type="match status" value="1"/>
</dbReference>
<dbReference type="RefSeq" id="WP_053093771.1">
    <property type="nucleotide sequence ID" value="NZ_CP010777.1"/>
</dbReference>
<dbReference type="GO" id="GO:0003677">
    <property type="term" value="F:DNA binding"/>
    <property type="evidence" value="ECO:0007669"/>
    <property type="project" value="UniProtKB-UniRule"/>
</dbReference>
<dbReference type="GO" id="GO:0015074">
    <property type="term" value="P:DNA integration"/>
    <property type="evidence" value="ECO:0007669"/>
    <property type="project" value="UniProtKB-KW"/>
</dbReference>
<dbReference type="InterPro" id="IPR050090">
    <property type="entry name" value="Tyrosine_recombinase_XerCD"/>
</dbReference>
<evidence type="ECO:0000313" key="8">
    <source>
        <dbReference type="EMBL" id="AKQ45800.1"/>
    </source>
</evidence>
<dbReference type="InterPro" id="IPR010998">
    <property type="entry name" value="Integrase_recombinase_N"/>
</dbReference>
<dbReference type="InterPro" id="IPR025269">
    <property type="entry name" value="SAM-like_dom"/>
</dbReference>
<evidence type="ECO:0000256" key="5">
    <source>
        <dbReference type="PROSITE-ProRule" id="PRU01248"/>
    </source>
</evidence>
<accession>A0A0H4VJ06</accession>
<dbReference type="STRING" id="1379910.TH63_09335"/>
<organism evidence="8 9">
    <name type="scientific">Rufibacter radiotolerans</name>
    <dbReference type="NCBI Taxonomy" id="1379910"/>
    <lineage>
        <taxon>Bacteria</taxon>
        <taxon>Pseudomonadati</taxon>
        <taxon>Bacteroidota</taxon>
        <taxon>Cytophagia</taxon>
        <taxon>Cytophagales</taxon>
        <taxon>Hymenobacteraceae</taxon>
        <taxon>Rufibacter</taxon>
    </lineage>
</organism>
<dbReference type="KEGG" id="ruf:TH63_09335"/>
<evidence type="ECO:0000256" key="1">
    <source>
        <dbReference type="ARBA" id="ARBA00008857"/>
    </source>
</evidence>
<dbReference type="AlphaFoldDB" id="A0A0H4VJ06"/>
<dbReference type="EMBL" id="CP010777">
    <property type="protein sequence ID" value="AKQ45800.1"/>
    <property type="molecule type" value="Genomic_DNA"/>
</dbReference>
<dbReference type="InterPro" id="IPR035386">
    <property type="entry name" value="Arm-DNA-bind_5"/>
</dbReference>
<comment type="similarity">
    <text evidence="1">Belongs to the 'phage' integrase family.</text>
</comment>
<keyword evidence="3 5" id="KW-0238">DNA-binding</keyword>
<dbReference type="PATRIC" id="fig|1379910.4.peg.2026"/>
<keyword evidence="9" id="KW-1185">Reference proteome</keyword>
<dbReference type="InterPro" id="IPR011010">
    <property type="entry name" value="DNA_brk_join_enz"/>
</dbReference>
<dbReference type="Pfam" id="PF00589">
    <property type="entry name" value="Phage_integrase"/>
    <property type="match status" value="1"/>
</dbReference>
<feature type="domain" description="Core-binding (CB)" evidence="7">
    <location>
        <begin position="96"/>
        <end position="207"/>
    </location>
</feature>
<dbReference type="InterPro" id="IPR044068">
    <property type="entry name" value="CB"/>
</dbReference>
<proteinExistence type="inferred from homology"/>
<sequence>MASASVSIVQDTRRAKKDGKFPVKIRVIYNRKAKDFPTRHSLTADDFGKALSAKPGKKLEETGIELNALKGKALGIIETLSVFSFEAFTKRFRDNLAKDDVFDAFVAKVSLFMAEGQVGTAKNYETALVSLLSFMKQKPSSSGKGMSLEKIKADRAAIIAERKPMAFSEVTPDFLRRYDKWMVQNGKSATTVSMYLRTLRTLFNEAMAEGNVHPDLYPFGKRKYQVPASRNIKKALSKHDLKKIFEYQPKSDSEARARDYWWFSYLCNGINMKDIARLKYRQVGKDSITFVRAKTERTTRHDQRAITVEIEPEVAEIIRRWGNKPSLPDAYVFPILTAGITPEREKAAVNQATKTTNKYMKRIAVELGIEANVTTYAARHSFSTGMMRAGAPTGMISELLGHSSEKTTQNYLAGFEDDEKRQFKRRLMDF</sequence>
<evidence type="ECO:0000313" key="9">
    <source>
        <dbReference type="Proteomes" id="UP000036458"/>
    </source>
</evidence>
<dbReference type="PANTHER" id="PTHR30349">
    <property type="entry name" value="PHAGE INTEGRASE-RELATED"/>
    <property type="match status" value="1"/>
</dbReference>
<dbReference type="OrthoDB" id="1094492at2"/>
<dbReference type="Proteomes" id="UP000036458">
    <property type="component" value="Chromosome"/>
</dbReference>
<feature type="domain" description="Tyr recombinase" evidence="6">
    <location>
        <begin position="231"/>
        <end position="424"/>
    </location>
</feature>
<evidence type="ECO:0000256" key="3">
    <source>
        <dbReference type="ARBA" id="ARBA00023125"/>
    </source>
</evidence>
<dbReference type="PANTHER" id="PTHR30349:SF64">
    <property type="entry name" value="PROPHAGE INTEGRASE INTD-RELATED"/>
    <property type="match status" value="1"/>
</dbReference>
<dbReference type="PROSITE" id="PS51900">
    <property type="entry name" value="CB"/>
    <property type="match status" value="1"/>
</dbReference>
<evidence type="ECO:0000259" key="7">
    <source>
        <dbReference type="PROSITE" id="PS51900"/>
    </source>
</evidence>
<dbReference type="PROSITE" id="PS51898">
    <property type="entry name" value="TYR_RECOMBINASE"/>
    <property type="match status" value="1"/>
</dbReference>
<evidence type="ECO:0000256" key="2">
    <source>
        <dbReference type="ARBA" id="ARBA00022908"/>
    </source>
</evidence>
<keyword evidence="2" id="KW-0229">DNA integration</keyword>
<dbReference type="GO" id="GO:0006310">
    <property type="term" value="P:DNA recombination"/>
    <property type="evidence" value="ECO:0007669"/>
    <property type="project" value="UniProtKB-KW"/>
</dbReference>
<evidence type="ECO:0000256" key="4">
    <source>
        <dbReference type="ARBA" id="ARBA00023172"/>
    </source>
</evidence>
<dbReference type="Pfam" id="PF13102">
    <property type="entry name" value="Phage_int_SAM_5"/>
    <property type="match status" value="1"/>
</dbReference>
<evidence type="ECO:0000259" key="6">
    <source>
        <dbReference type="PROSITE" id="PS51898"/>
    </source>
</evidence>
<dbReference type="InterPro" id="IPR002104">
    <property type="entry name" value="Integrase_catalytic"/>
</dbReference>
<reference evidence="8 9" key="1">
    <citation type="submission" date="2015-01" db="EMBL/GenBank/DDBJ databases">
        <title>Rufibacter sp./DG31D/ whole genome sequencing.</title>
        <authorList>
            <person name="Kim M.K."/>
            <person name="Srinivasan S."/>
            <person name="Lee J.-J."/>
        </authorList>
    </citation>
    <scope>NUCLEOTIDE SEQUENCE [LARGE SCALE GENOMIC DNA]</scope>
    <source>
        <strain evidence="8 9">DG31D</strain>
    </source>
</reference>
<evidence type="ECO:0008006" key="10">
    <source>
        <dbReference type="Google" id="ProtNLM"/>
    </source>
</evidence>
<keyword evidence="4" id="KW-0233">DNA recombination</keyword>